<proteinExistence type="predicted"/>
<dbReference type="VEuPathDB" id="FungiDB:BO72DRAFT_299181"/>
<reference evidence="2 3" key="1">
    <citation type="submission" date="2018-02" db="EMBL/GenBank/DDBJ databases">
        <title>The genomes of Aspergillus section Nigri reveals drivers in fungal speciation.</title>
        <authorList>
            <consortium name="DOE Joint Genome Institute"/>
            <person name="Vesth T.C."/>
            <person name="Nybo J."/>
            <person name="Theobald S."/>
            <person name="Brandl J."/>
            <person name="Frisvad J.C."/>
            <person name="Nielsen K.F."/>
            <person name="Lyhne E.K."/>
            <person name="Kogle M.E."/>
            <person name="Kuo A."/>
            <person name="Riley R."/>
            <person name="Clum A."/>
            <person name="Nolan M."/>
            <person name="Lipzen A."/>
            <person name="Salamov A."/>
            <person name="Henrissat B."/>
            <person name="Wiebenga A."/>
            <person name="De vries R.P."/>
            <person name="Grigoriev I.V."/>
            <person name="Mortensen U.H."/>
            <person name="Andersen M.R."/>
            <person name="Baker S.E."/>
        </authorList>
    </citation>
    <scope>NUCLEOTIDE SEQUENCE [LARGE SCALE GENOMIC DNA]</scope>
    <source>
        <strain evidence="2 3">CBS 313.89</strain>
    </source>
</reference>
<name>A0A8G1VU75_9EURO</name>
<keyword evidence="3" id="KW-1185">Reference proteome</keyword>
<dbReference type="RefSeq" id="XP_040795848.1">
    <property type="nucleotide sequence ID" value="XM_040940431.1"/>
</dbReference>
<gene>
    <name evidence="2" type="ORF">BO72DRAFT_299181</name>
</gene>
<dbReference type="AlphaFoldDB" id="A0A8G1VU75"/>
<accession>A0A8G1VU75</accession>
<evidence type="ECO:0000256" key="1">
    <source>
        <dbReference type="SAM" id="Phobius"/>
    </source>
</evidence>
<feature type="transmembrane region" description="Helical" evidence="1">
    <location>
        <begin position="19"/>
        <end position="35"/>
    </location>
</feature>
<sequence length="52" mass="5768">MANISSVIGIERTVKSRQIFAIPIVIPNLLFWMLLCESQTFHCASTGAICEN</sequence>
<evidence type="ECO:0000313" key="2">
    <source>
        <dbReference type="EMBL" id="RAK71836.1"/>
    </source>
</evidence>
<keyword evidence="1" id="KW-0472">Membrane</keyword>
<organism evidence="2 3">
    <name type="scientific">Aspergillus fijiensis CBS 313.89</name>
    <dbReference type="NCBI Taxonomy" id="1448319"/>
    <lineage>
        <taxon>Eukaryota</taxon>
        <taxon>Fungi</taxon>
        <taxon>Dikarya</taxon>
        <taxon>Ascomycota</taxon>
        <taxon>Pezizomycotina</taxon>
        <taxon>Eurotiomycetes</taxon>
        <taxon>Eurotiomycetidae</taxon>
        <taxon>Eurotiales</taxon>
        <taxon>Aspergillaceae</taxon>
        <taxon>Aspergillus</taxon>
    </lineage>
</organism>
<dbReference type="GeneID" id="63857764"/>
<dbReference type="EMBL" id="KZ824708">
    <property type="protein sequence ID" value="RAK71836.1"/>
    <property type="molecule type" value="Genomic_DNA"/>
</dbReference>
<dbReference type="Proteomes" id="UP000249789">
    <property type="component" value="Unassembled WGS sequence"/>
</dbReference>
<keyword evidence="1" id="KW-1133">Transmembrane helix</keyword>
<keyword evidence="1" id="KW-0812">Transmembrane</keyword>
<evidence type="ECO:0000313" key="3">
    <source>
        <dbReference type="Proteomes" id="UP000249789"/>
    </source>
</evidence>
<protein>
    <submittedName>
        <fullName evidence="2">Uncharacterized protein</fullName>
    </submittedName>
</protein>